<dbReference type="AlphaFoldDB" id="A0A841U388"/>
<keyword evidence="1" id="KW-0472">Membrane</keyword>
<evidence type="ECO:0000313" key="3">
    <source>
        <dbReference type="EMBL" id="MBB6693608.1"/>
    </source>
</evidence>
<dbReference type="GO" id="GO:0009847">
    <property type="term" value="P:spore germination"/>
    <property type="evidence" value="ECO:0007669"/>
    <property type="project" value="InterPro"/>
</dbReference>
<organism evidence="3 4">
    <name type="scientific">Cohnella xylanilytica</name>
    <dbReference type="NCBI Taxonomy" id="557555"/>
    <lineage>
        <taxon>Bacteria</taxon>
        <taxon>Bacillati</taxon>
        <taxon>Bacillota</taxon>
        <taxon>Bacilli</taxon>
        <taxon>Bacillales</taxon>
        <taxon>Paenibacillaceae</taxon>
        <taxon>Cohnella</taxon>
    </lineage>
</organism>
<dbReference type="Proteomes" id="UP000553776">
    <property type="component" value="Unassembled WGS sequence"/>
</dbReference>
<sequence length="131" mass="14835">MLSTGHDWFDEGIRDCADVVVNELRTEGDRTPFAFARSLVNDEMLNETLIPRLQKAMAEHVGFELQYPVERLPSGTEEERRNIFAKLFSGFLLLFREGEIEAYGIAKLPGRQPEESSSEVSVKGPRDGFVE</sequence>
<dbReference type="InterPro" id="IPR004995">
    <property type="entry name" value="Spore_Ger"/>
</dbReference>
<dbReference type="EMBL" id="JACJVR010000076">
    <property type="protein sequence ID" value="MBB6693608.1"/>
    <property type="molecule type" value="Genomic_DNA"/>
</dbReference>
<gene>
    <name evidence="3" type="ORF">H7B90_19630</name>
</gene>
<evidence type="ECO:0000256" key="2">
    <source>
        <dbReference type="SAM" id="MobiDB-lite"/>
    </source>
</evidence>
<comment type="caution">
    <text evidence="3">The sequence shown here is derived from an EMBL/GenBank/DDBJ whole genome shotgun (WGS) entry which is preliminary data.</text>
</comment>
<dbReference type="Pfam" id="PF03323">
    <property type="entry name" value="GerA"/>
    <property type="match status" value="1"/>
</dbReference>
<reference evidence="3 4" key="1">
    <citation type="submission" date="2020-08" db="EMBL/GenBank/DDBJ databases">
        <title>Cohnella phylogeny.</title>
        <authorList>
            <person name="Dunlap C."/>
        </authorList>
    </citation>
    <scope>NUCLEOTIDE SEQUENCE [LARGE SCALE GENOMIC DNA]</scope>
    <source>
        <strain evidence="3 4">DSM 25239</strain>
    </source>
</reference>
<dbReference type="GO" id="GO:0016020">
    <property type="term" value="C:membrane"/>
    <property type="evidence" value="ECO:0007669"/>
    <property type="project" value="InterPro"/>
</dbReference>
<feature type="region of interest" description="Disordered" evidence="2">
    <location>
        <begin position="107"/>
        <end position="131"/>
    </location>
</feature>
<protein>
    <submittedName>
        <fullName evidence="3">Spore germination protein</fullName>
    </submittedName>
</protein>
<name>A0A841U388_9BACL</name>
<proteinExistence type="predicted"/>
<evidence type="ECO:0000256" key="1">
    <source>
        <dbReference type="ARBA" id="ARBA00023136"/>
    </source>
</evidence>
<keyword evidence="4" id="KW-1185">Reference proteome</keyword>
<accession>A0A841U388</accession>
<evidence type="ECO:0000313" key="4">
    <source>
        <dbReference type="Proteomes" id="UP000553776"/>
    </source>
</evidence>